<reference evidence="2" key="1">
    <citation type="submission" date="2020-10" db="EMBL/GenBank/DDBJ databases">
        <authorList>
            <person name="Gilroy R."/>
        </authorList>
    </citation>
    <scope>NUCLEOTIDE SEQUENCE</scope>
    <source>
        <strain evidence="2">13766</strain>
    </source>
</reference>
<keyword evidence="1" id="KW-0732">Signal</keyword>
<evidence type="ECO:0000313" key="3">
    <source>
        <dbReference type="Proteomes" id="UP000824140"/>
    </source>
</evidence>
<dbReference type="PANTHER" id="PTHR43649">
    <property type="entry name" value="ARABINOSE-BINDING PROTEIN-RELATED"/>
    <property type="match status" value="1"/>
</dbReference>
<dbReference type="Gene3D" id="3.40.190.10">
    <property type="entry name" value="Periplasmic binding protein-like II"/>
    <property type="match status" value="2"/>
</dbReference>
<dbReference type="AlphaFoldDB" id="A0A9D1K7E5"/>
<evidence type="ECO:0000313" key="2">
    <source>
        <dbReference type="EMBL" id="HIS93657.1"/>
    </source>
</evidence>
<feature type="signal peptide" evidence="1">
    <location>
        <begin position="1"/>
        <end position="22"/>
    </location>
</feature>
<dbReference type="EMBL" id="DVJN01000222">
    <property type="protein sequence ID" value="HIS93657.1"/>
    <property type="molecule type" value="Genomic_DNA"/>
</dbReference>
<sequence length="519" mass="57448">MKRILSLVLAMLLMLGLSSAVAEEVEPVTLTMFSVQAPIQGPWEDMLFFQEMEKITGVSWEFDLVDSSTLPERKALLLGSGDLPDVLMGANLSEAELLQYGSMGAFLPLEDYINEETMPNLTAFLEANPEYRTMMTSSDGHIYSLIGVSACPRDYVAAKSWVNKEWLEALDLEVPTTVDEYYDMLVAFKNGDPNGNGENDEIALSFATDGNVMIGTFRTFMLAAYGVVTSNGGNGDMYLDGEGNVQYVFTSDAYKAYLEFAHKLYAEGLLDNECFSQAGNQLVAKGNQSLIGNFFCLASYLVDTTENYPKYDSIAPLTSEMNDTPMAPQNWLGSTGVYAVSSTCKDPEAALRWVDYLYSSEGGILLSQGPEGYGWDYIDDTRTYWDKNVPEGYASSEEYRGTITPNCGTGTPGYVDPDFALHLNAAHVIDLEEHTAKSYTPYLTQGYPKVKLSEEDTETANTYYTDISKYVESCEARFISGDMGLDQWDAYVENLQSMNLDAYVQIFVDAYADYQAMAG</sequence>
<reference evidence="2" key="2">
    <citation type="journal article" date="2021" name="PeerJ">
        <title>Extensive microbial diversity within the chicken gut microbiome revealed by metagenomics and culture.</title>
        <authorList>
            <person name="Gilroy R."/>
            <person name="Ravi A."/>
            <person name="Getino M."/>
            <person name="Pursley I."/>
            <person name="Horton D.L."/>
            <person name="Alikhan N.F."/>
            <person name="Baker D."/>
            <person name="Gharbi K."/>
            <person name="Hall N."/>
            <person name="Watson M."/>
            <person name="Adriaenssens E.M."/>
            <person name="Foster-Nyarko E."/>
            <person name="Jarju S."/>
            <person name="Secka A."/>
            <person name="Antonio M."/>
            <person name="Oren A."/>
            <person name="Chaudhuri R.R."/>
            <person name="La Ragione R."/>
            <person name="Hildebrand F."/>
            <person name="Pallen M.J."/>
        </authorList>
    </citation>
    <scope>NUCLEOTIDE SEQUENCE</scope>
    <source>
        <strain evidence="2">13766</strain>
    </source>
</reference>
<comment type="caution">
    <text evidence="2">The sequence shown here is derived from an EMBL/GenBank/DDBJ whole genome shotgun (WGS) entry which is preliminary data.</text>
</comment>
<dbReference type="InterPro" id="IPR006059">
    <property type="entry name" value="SBP"/>
</dbReference>
<name>A0A9D1K7E5_9FIRM</name>
<dbReference type="Pfam" id="PF01547">
    <property type="entry name" value="SBP_bac_1"/>
    <property type="match status" value="1"/>
</dbReference>
<feature type="chain" id="PRO_5039217837" evidence="1">
    <location>
        <begin position="23"/>
        <end position="519"/>
    </location>
</feature>
<evidence type="ECO:0000256" key="1">
    <source>
        <dbReference type="SAM" id="SignalP"/>
    </source>
</evidence>
<dbReference type="InterPro" id="IPR050490">
    <property type="entry name" value="Bact_solute-bd_prot1"/>
</dbReference>
<accession>A0A9D1K7E5</accession>
<dbReference type="Proteomes" id="UP000824140">
    <property type="component" value="Unassembled WGS sequence"/>
</dbReference>
<gene>
    <name evidence="2" type="ORF">IAA84_11645</name>
</gene>
<dbReference type="PANTHER" id="PTHR43649:SF12">
    <property type="entry name" value="DIACETYLCHITOBIOSE BINDING PROTEIN DASA"/>
    <property type="match status" value="1"/>
</dbReference>
<organism evidence="2 3">
    <name type="scientific">Candidatus Alectryocaccomicrobium excrementavium</name>
    <dbReference type="NCBI Taxonomy" id="2840668"/>
    <lineage>
        <taxon>Bacteria</taxon>
        <taxon>Bacillati</taxon>
        <taxon>Bacillota</taxon>
        <taxon>Clostridia</taxon>
        <taxon>Candidatus Alectryocaccomicrobium</taxon>
    </lineage>
</organism>
<protein>
    <submittedName>
        <fullName evidence="2">Extracellular solute-binding protein</fullName>
    </submittedName>
</protein>
<proteinExistence type="predicted"/>
<dbReference type="SUPFAM" id="SSF53850">
    <property type="entry name" value="Periplasmic binding protein-like II"/>
    <property type="match status" value="1"/>
</dbReference>